<evidence type="ECO:0000313" key="1">
    <source>
        <dbReference type="EMBL" id="TRY70421.1"/>
    </source>
</evidence>
<keyword evidence="2" id="KW-1185">Reference proteome</keyword>
<evidence type="ECO:0000313" key="2">
    <source>
        <dbReference type="Proteomes" id="UP000318571"/>
    </source>
</evidence>
<reference evidence="1 2" key="1">
    <citation type="journal article" date="2018" name="Nat. Ecol. Evol.">
        <title>Genomic signatures of mitonuclear coevolution across populations of Tigriopus californicus.</title>
        <authorList>
            <person name="Barreto F.S."/>
            <person name="Watson E.T."/>
            <person name="Lima T.G."/>
            <person name="Willett C.S."/>
            <person name="Edmands S."/>
            <person name="Li W."/>
            <person name="Burton R.S."/>
        </authorList>
    </citation>
    <scope>NUCLEOTIDE SEQUENCE [LARGE SCALE GENOMIC DNA]</scope>
    <source>
        <strain evidence="1 2">San Diego</strain>
    </source>
</reference>
<sequence>MYDTLADRKRFFDHVEKRIRYQNSLEQAVEAVIRLFRSEWAIGEKKVLLIVIHLPSNLLVTSQSPSPEEIPNGVEQDESFKCILHLISVSQCCQSTSVSSTWTGRTALVLASMDGGERIGPNHELEIALNMTKSACSTPRSFVCSSPISTMYVGLIVLGQVTRKYKIYKMREEHGGTNFSVWLHVTKGQLQHLDG</sequence>
<name>A0A553NYB8_TIGCA</name>
<dbReference type="Proteomes" id="UP000318571">
    <property type="component" value="Chromosome 9"/>
</dbReference>
<dbReference type="EMBL" id="VCGU01000009">
    <property type="protein sequence ID" value="TRY70421.1"/>
    <property type="molecule type" value="Genomic_DNA"/>
</dbReference>
<comment type="caution">
    <text evidence="1">The sequence shown here is derived from an EMBL/GenBank/DDBJ whole genome shotgun (WGS) entry which is preliminary data.</text>
</comment>
<protein>
    <submittedName>
        <fullName evidence="1">Uncharacterized protein</fullName>
    </submittedName>
</protein>
<dbReference type="AlphaFoldDB" id="A0A553NYB8"/>
<gene>
    <name evidence="1" type="ORF">TCAL_16404</name>
</gene>
<organism evidence="1 2">
    <name type="scientific">Tigriopus californicus</name>
    <name type="common">Marine copepod</name>
    <dbReference type="NCBI Taxonomy" id="6832"/>
    <lineage>
        <taxon>Eukaryota</taxon>
        <taxon>Metazoa</taxon>
        <taxon>Ecdysozoa</taxon>
        <taxon>Arthropoda</taxon>
        <taxon>Crustacea</taxon>
        <taxon>Multicrustacea</taxon>
        <taxon>Hexanauplia</taxon>
        <taxon>Copepoda</taxon>
        <taxon>Harpacticoida</taxon>
        <taxon>Harpacticidae</taxon>
        <taxon>Tigriopus</taxon>
    </lineage>
</organism>
<proteinExistence type="predicted"/>
<accession>A0A553NYB8</accession>